<dbReference type="AlphaFoldDB" id="A0A2I0V7J3"/>
<dbReference type="EMBL" id="KZ505490">
    <property type="protein sequence ID" value="PKU59377.1"/>
    <property type="molecule type" value="Genomic_DNA"/>
</dbReference>
<proteinExistence type="predicted"/>
<name>A0A2I0V7J3_9ASPA</name>
<organism evidence="1 2">
    <name type="scientific">Dendrobium catenatum</name>
    <dbReference type="NCBI Taxonomy" id="906689"/>
    <lineage>
        <taxon>Eukaryota</taxon>
        <taxon>Viridiplantae</taxon>
        <taxon>Streptophyta</taxon>
        <taxon>Embryophyta</taxon>
        <taxon>Tracheophyta</taxon>
        <taxon>Spermatophyta</taxon>
        <taxon>Magnoliopsida</taxon>
        <taxon>Liliopsida</taxon>
        <taxon>Asparagales</taxon>
        <taxon>Orchidaceae</taxon>
        <taxon>Epidendroideae</taxon>
        <taxon>Malaxideae</taxon>
        <taxon>Dendrobiinae</taxon>
        <taxon>Dendrobium</taxon>
    </lineage>
</organism>
<reference evidence="1 2" key="2">
    <citation type="journal article" date="2017" name="Nature">
        <title>The Apostasia genome and the evolution of orchids.</title>
        <authorList>
            <person name="Zhang G.Q."/>
            <person name="Liu K.W."/>
            <person name="Li Z."/>
            <person name="Lohaus R."/>
            <person name="Hsiao Y.Y."/>
            <person name="Niu S.C."/>
            <person name="Wang J.Y."/>
            <person name="Lin Y.C."/>
            <person name="Xu Q."/>
            <person name="Chen L.J."/>
            <person name="Yoshida K."/>
            <person name="Fujiwara S."/>
            <person name="Wang Z.W."/>
            <person name="Zhang Y.Q."/>
            <person name="Mitsuda N."/>
            <person name="Wang M."/>
            <person name="Liu G.H."/>
            <person name="Pecoraro L."/>
            <person name="Huang H.X."/>
            <person name="Xiao X.J."/>
            <person name="Lin M."/>
            <person name="Wu X.Y."/>
            <person name="Wu W.L."/>
            <person name="Chen Y.Y."/>
            <person name="Chang S.B."/>
            <person name="Sakamoto S."/>
            <person name="Ohme-Takagi M."/>
            <person name="Yagi M."/>
            <person name="Zeng S.J."/>
            <person name="Shen C.Y."/>
            <person name="Yeh C.M."/>
            <person name="Luo Y.B."/>
            <person name="Tsai W.C."/>
            <person name="Van de Peer Y."/>
            <person name="Liu Z.J."/>
        </authorList>
    </citation>
    <scope>NUCLEOTIDE SEQUENCE [LARGE SCALE GENOMIC DNA]</scope>
    <source>
        <tissue evidence="1">The whole plant</tissue>
    </source>
</reference>
<keyword evidence="2" id="KW-1185">Reference proteome</keyword>
<accession>A0A2I0V7J3</accession>
<evidence type="ECO:0000313" key="2">
    <source>
        <dbReference type="Proteomes" id="UP000233837"/>
    </source>
</evidence>
<gene>
    <name evidence="1" type="ORF">MA16_Dca028116</name>
</gene>
<reference evidence="1 2" key="1">
    <citation type="journal article" date="2016" name="Sci. Rep.">
        <title>The Dendrobium catenatum Lindl. genome sequence provides insights into polysaccharide synthase, floral development and adaptive evolution.</title>
        <authorList>
            <person name="Zhang G.Q."/>
            <person name="Xu Q."/>
            <person name="Bian C."/>
            <person name="Tsai W.C."/>
            <person name="Yeh C.M."/>
            <person name="Liu K.W."/>
            <person name="Yoshida K."/>
            <person name="Zhang L.S."/>
            <person name="Chang S.B."/>
            <person name="Chen F."/>
            <person name="Shi Y."/>
            <person name="Su Y.Y."/>
            <person name="Zhang Y.Q."/>
            <person name="Chen L.J."/>
            <person name="Yin Y."/>
            <person name="Lin M."/>
            <person name="Huang H."/>
            <person name="Deng H."/>
            <person name="Wang Z.W."/>
            <person name="Zhu S.L."/>
            <person name="Zhao X."/>
            <person name="Deng C."/>
            <person name="Niu S.C."/>
            <person name="Huang J."/>
            <person name="Wang M."/>
            <person name="Liu G.H."/>
            <person name="Yang H.J."/>
            <person name="Xiao X.J."/>
            <person name="Hsiao Y.Y."/>
            <person name="Wu W.L."/>
            <person name="Chen Y.Y."/>
            <person name="Mitsuda N."/>
            <person name="Ohme-Takagi M."/>
            <person name="Luo Y.B."/>
            <person name="Van de Peer Y."/>
            <person name="Liu Z.J."/>
        </authorList>
    </citation>
    <scope>NUCLEOTIDE SEQUENCE [LARGE SCALE GENOMIC DNA]</scope>
    <source>
        <tissue evidence="1">The whole plant</tissue>
    </source>
</reference>
<sequence length="58" mass="6287">MDWVRGSAIGRGSSSVIHLAFHCRSYPAPTIHAVKSAPLSSASLLHREEAIPHKRSPI</sequence>
<evidence type="ECO:0000313" key="1">
    <source>
        <dbReference type="EMBL" id="PKU59377.1"/>
    </source>
</evidence>
<dbReference type="Proteomes" id="UP000233837">
    <property type="component" value="Unassembled WGS sequence"/>
</dbReference>
<protein>
    <submittedName>
        <fullName evidence="1">Uncharacterized protein</fullName>
    </submittedName>
</protein>